<dbReference type="Proteomes" id="UP000315901">
    <property type="component" value="Unassembled WGS sequence"/>
</dbReference>
<keyword evidence="5" id="KW-1185">Reference proteome</keyword>
<name>A0A501WGA9_9GAMM</name>
<comment type="caution">
    <text evidence="4">The sequence shown here is derived from an EMBL/GenBank/DDBJ whole genome shotgun (WGS) entry which is preliminary data.</text>
</comment>
<dbReference type="SUPFAM" id="SSF47226">
    <property type="entry name" value="Histidine-containing phosphotransfer domain, HPT domain"/>
    <property type="match status" value="1"/>
</dbReference>
<dbReference type="Pfam" id="PF01627">
    <property type="entry name" value="Hpt"/>
    <property type="match status" value="1"/>
</dbReference>
<organism evidence="4 5">
    <name type="scientific">Maribrevibacterium harenarium</name>
    <dbReference type="NCBI Taxonomy" id="2589817"/>
    <lineage>
        <taxon>Bacteria</taxon>
        <taxon>Pseudomonadati</taxon>
        <taxon>Pseudomonadota</taxon>
        <taxon>Gammaproteobacteria</taxon>
        <taxon>Oceanospirillales</taxon>
        <taxon>Oceanospirillaceae</taxon>
        <taxon>Maribrevibacterium</taxon>
    </lineage>
</organism>
<accession>A0A501WGA9</accession>
<dbReference type="InterPro" id="IPR036641">
    <property type="entry name" value="HPT_dom_sf"/>
</dbReference>
<protein>
    <submittedName>
        <fullName evidence="4">Hpt domain-containing protein</fullName>
    </submittedName>
</protein>
<gene>
    <name evidence="4" type="ORF">FJM67_13245</name>
</gene>
<evidence type="ECO:0000313" key="4">
    <source>
        <dbReference type="EMBL" id="TPE48438.1"/>
    </source>
</evidence>
<dbReference type="EMBL" id="VFRR01000032">
    <property type="protein sequence ID" value="TPE48438.1"/>
    <property type="molecule type" value="Genomic_DNA"/>
</dbReference>
<proteinExistence type="predicted"/>
<dbReference type="RefSeq" id="WP_140590023.1">
    <property type="nucleotide sequence ID" value="NZ_VFRR01000032.1"/>
</dbReference>
<evidence type="ECO:0000259" key="3">
    <source>
        <dbReference type="Pfam" id="PF01627"/>
    </source>
</evidence>
<evidence type="ECO:0000256" key="2">
    <source>
        <dbReference type="SAM" id="MobiDB-lite"/>
    </source>
</evidence>
<evidence type="ECO:0000256" key="1">
    <source>
        <dbReference type="ARBA" id="ARBA00023012"/>
    </source>
</evidence>
<keyword evidence="1" id="KW-0902">Two-component regulatory system</keyword>
<feature type="region of interest" description="Disordered" evidence="2">
    <location>
        <begin position="1"/>
        <end position="20"/>
    </location>
</feature>
<dbReference type="Gene3D" id="1.20.120.160">
    <property type="entry name" value="HPT domain"/>
    <property type="match status" value="1"/>
</dbReference>
<dbReference type="GO" id="GO:0000160">
    <property type="term" value="P:phosphorelay signal transduction system"/>
    <property type="evidence" value="ECO:0007669"/>
    <property type="project" value="UniProtKB-KW"/>
</dbReference>
<dbReference type="GO" id="GO:0004672">
    <property type="term" value="F:protein kinase activity"/>
    <property type="evidence" value="ECO:0007669"/>
    <property type="project" value="UniProtKB-ARBA"/>
</dbReference>
<dbReference type="AlphaFoldDB" id="A0A501WGA9"/>
<dbReference type="InterPro" id="IPR008207">
    <property type="entry name" value="Sig_transdc_His_kin_Hpt_dom"/>
</dbReference>
<feature type="domain" description="HPt" evidence="3">
    <location>
        <begin position="63"/>
        <end position="103"/>
    </location>
</feature>
<feature type="compositionally biased region" description="Basic and acidic residues" evidence="2">
    <location>
        <begin position="1"/>
        <end position="11"/>
    </location>
</feature>
<evidence type="ECO:0000313" key="5">
    <source>
        <dbReference type="Proteomes" id="UP000315901"/>
    </source>
</evidence>
<sequence>MTISETGKENNHTTPWPQIEGIDGDTARSHLLNDTDLFFSILRQVLNDYKRYMDLPTLDLDSEHRLHDRLQIARDMHKLSSIAGTIGATRIQQTAAQIEISVRQLGTEIIPLLQDISYSLTRLDTDARKIITENERSSYSLPSQTDVSCVIQQMMQLLKSSDLAALDHLEQHRALFQRQLPNPNYSAFEQAVTELAFDKACKILNNYIGEK</sequence>
<reference evidence="4 5" key="1">
    <citation type="submission" date="2019-06" db="EMBL/GenBank/DDBJ databases">
        <title>A novel bacterium of genus Marinomonas, isolated from coastal sand.</title>
        <authorList>
            <person name="Huang H."/>
            <person name="Mo K."/>
            <person name="Hu Y."/>
        </authorList>
    </citation>
    <scope>NUCLEOTIDE SEQUENCE [LARGE SCALE GENOMIC DNA]</scope>
    <source>
        <strain evidence="4 5">HB171799</strain>
    </source>
</reference>